<gene>
    <name evidence="2" type="ORF">FD16_GL001596</name>
</gene>
<dbReference type="PATRIC" id="fig|1423807.3.peg.1636"/>
<dbReference type="Pfam" id="PF09848">
    <property type="entry name" value="SLFN-g3_helicase"/>
    <property type="match status" value="1"/>
</dbReference>
<evidence type="ECO:0000313" key="3">
    <source>
        <dbReference type="Proteomes" id="UP000051820"/>
    </source>
</evidence>
<organism evidence="2 3">
    <name type="scientific">Paucilactobacillus suebicus DSM 5007 = KCTC 3549</name>
    <dbReference type="NCBI Taxonomy" id="1423807"/>
    <lineage>
        <taxon>Bacteria</taxon>
        <taxon>Bacillati</taxon>
        <taxon>Bacillota</taxon>
        <taxon>Bacilli</taxon>
        <taxon>Lactobacillales</taxon>
        <taxon>Lactobacillaceae</taxon>
        <taxon>Paucilactobacillus</taxon>
    </lineage>
</organism>
<comment type="caution">
    <text evidence="2">The sequence shown here is derived from an EMBL/GenBank/DDBJ whole genome shotgun (WGS) entry which is preliminary data.</text>
</comment>
<name>A0A0R1VVL8_9LACO</name>
<dbReference type="InterPro" id="IPR027417">
    <property type="entry name" value="P-loop_NTPase"/>
</dbReference>
<dbReference type="SUPFAM" id="SSF52540">
    <property type="entry name" value="P-loop containing nucleoside triphosphate hydrolases"/>
    <property type="match status" value="1"/>
</dbReference>
<dbReference type="Gene3D" id="3.40.50.300">
    <property type="entry name" value="P-loop containing nucleotide triphosphate hydrolases"/>
    <property type="match status" value="1"/>
</dbReference>
<keyword evidence="3" id="KW-1185">Reference proteome</keyword>
<dbReference type="PROSITE" id="PS50164">
    <property type="entry name" value="GIY_YIG"/>
    <property type="match status" value="1"/>
</dbReference>
<evidence type="ECO:0000313" key="2">
    <source>
        <dbReference type="EMBL" id="KRM09674.1"/>
    </source>
</evidence>
<evidence type="ECO:0000259" key="1">
    <source>
        <dbReference type="PROSITE" id="PS50164"/>
    </source>
</evidence>
<accession>A0A0R1VVL8</accession>
<dbReference type="STRING" id="1423807.FD16_GL001596"/>
<dbReference type="CDD" id="cd10439">
    <property type="entry name" value="GIY-YIG_COG3410"/>
    <property type="match status" value="1"/>
</dbReference>
<dbReference type="Proteomes" id="UP000051820">
    <property type="component" value="Unassembled WGS sequence"/>
</dbReference>
<dbReference type="EMBL" id="AZGF01000037">
    <property type="protein sequence ID" value="KRM09674.1"/>
    <property type="molecule type" value="Genomic_DNA"/>
</dbReference>
<dbReference type="InterPro" id="IPR000305">
    <property type="entry name" value="GIY-YIG_endonuc"/>
</dbReference>
<dbReference type="InterPro" id="IPR018647">
    <property type="entry name" value="SLFN_3-like_DNA/RNA_helicase"/>
</dbReference>
<proteinExistence type="predicted"/>
<sequence length="589" mass="69017">MTSLDLKSPVIKEVKYNEYAFRELERQVKGDEKARELLLEYPTDYIIYSSDKDKDGNYDVYVGETNDIGRRTMQHLNDDSKERDDWEYLSKQSDASMFVIGHEHFNKSLTLDIENRMMLYLTSVDHVKKLNNRRFNNQNKYYTSEEMADLFSKIWRSLRKRKKDLFPIEQVIKDSAIFKASPFHSLTNEQHKARELILDKVKNSIRSNQTGQLIFVEGDAGSGKTVLLSSLFYTINTELVDGLGHRPRNYLLVNHDQQLTVYQQIAKKLDLDQYDRDVVSKPTHFINTHDEDDPVDVVLIDEAHLLWTQGKQSYQGKNQLSDILARAKVTIVIFDKHQSLTTEEYWKDDVIDKIRKDADNKHNLIKLNNQMRMDASPRTISWIRSLVYDKNVKPIPIDDRNYDLKIFDSPIELEKAIRKHDSDKENQKDGLSRLLATFDWEYKNNKNPDDGEYWEVKVDNWERPWNLQIKGDRNQRRKNKGLSWAEQTQTINEIGSTYTIQGFDLNYSGVIIGPSVKYRKGKIIFDPHESHNHKAIQNRTVDGKTKVNNADRFLQNELNVLLTRGVHGLYIYAVDDELRQALLDAQKNY</sequence>
<reference evidence="2 3" key="1">
    <citation type="journal article" date="2015" name="Genome Announc.">
        <title>Expanding the biotechnology potential of lactobacilli through comparative genomics of 213 strains and associated genera.</title>
        <authorList>
            <person name="Sun Z."/>
            <person name="Harris H.M."/>
            <person name="McCann A."/>
            <person name="Guo C."/>
            <person name="Argimon S."/>
            <person name="Zhang W."/>
            <person name="Yang X."/>
            <person name="Jeffery I.B."/>
            <person name="Cooney J.C."/>
            <person name="Kagawa T.F."/>
            <person name="Liu W."/>
            <person name="Song Y."/>
            <person name="Salvetti E."/>
            <person name="Wrobel A."/>
            <person name="Rasinkangas P."/>
            <person name="Parkhill J."/>
            <person name="Rea M.C."/>
            <person name="O'Sullivan O."/>
            <person name="Ritari J."/>
            <person name="Douillard F.P."/>
            <person name="Paul Ross R."/>
            <person name="Yang R."/>
            <person name="Briner A.E."/>
            <person name="Felis G.E."/>
            <person name="de Vos W.M."/>
            <person name="Barrangou R."/>
            <person name="Klaenhammer T.R."/>
            <person name="Caufield P.W."/>
            <person name="Cui Y."/>
            <person name="Zhang H."/>
            <person name="O'Toole P.W."/>
        </authorList>
    </citation>
    <scope>NUCLEOTIDE SEQUENCE [LARGE SCALE GENOMIC DNA]</scope>
    <source>
        <strain evidence="2 3">DSM 5007</strain>
    </source>
</reference>
<protein>
    <recommendedName>
        <fullName evidence="1">GIY-YIG domain-containing protein</fullName>
    </recommendedName>
</protein>
<feature type="domain" description="GIY-YIG" evidence="1">
    <location>
        <begin position="40"/>
        <end position="132"/>
    </location>
</feature>
<dbReference type="eggNOG" id="COG3410">
    <property type="taxonomic scope" value="Bacteria"/>
</dbReference>
<dbReference type="AlphaFoldDB" id="A0A0R1VVL8"/>